<evidence type="ECO:0000313" key="2">
    <source>
        <dbReference type="Proteomes" id="UP000177027"/>
    </source>
</evidence>
<evidence type="ECO:0000313" key="1">
    <source>
        <dbReference type="EMBL" id="OGK28623.1"/>
    </source>
</evidence>
<dbReference type="Proteomes" id="UP000177027">
    <property type="component" value="Unassembled WGS sequence"/>
</dbReference>
<accession>A0A1F7HC41</accession>
<organism evidence="1 2">
    <name type="scientific">Candidatus Roizmanbacteria bacterium RIFCSPHIGHO2_02_FULL_40_9</name>
    <dbReference type="NCBI Taxonomy" id="1802042"/>
    <lineage>
        <taxon>Bacteria</taxon>
        <taxon>Candidatus Roizmaniibacteriota</taxon>
    </lineage>
</organism>
<gene>
    <name evidence="1" type="ORF">A3D06_02090</name>
</gene>
<proteinExistence type="predicted"/>
<name>A0A1F7HC41_9BACT</name>
<sequence length="117" mass="13877">MLPKIPVNVKFAMGWRIKYDRSMKPTSEFMSQFQRAYLSSVAKILREGTMTLEQLQGVSREFLAVLPFYSYGDLEKKVRDFSQKFPQFIHLDLKLVEMLDEEKKKILMNRLQDQIHS</sequence>
<comment type="caution">
    <text evidence="1">The sequence shown here is derived from an EMBL/GenBank/DDBJ whole genome shotgun (WGS) entry which is preliminary data.</text>
</comment>
<dbReference type="EMBL" id="MFZS01000035">
    <property type="protein sequence ID" value="OGK28623.1"/>
    <property type="molecule type" value="Genomic_DNA"/>
</dbReference>
<dbReference type="AlphaFoldDB" id="A0A1F7HC41"/>
<protein>
    <submittedName>
        <fullName evidence="1">Uncharacterized protein</fullName>
    </submittedName>
</protein>
<reference evidence="1 2" key="1">
    <citation type="journal article" date="2016" name="Nat. Commun.">
        <title>Thousands of microbial genomes shed light on interconnected biogeochemical processes in an aquifer system.</title>
        <authorList>
            <person name="Anantharaman K."/>
            <person name="Brown C.T."/>
            <person name="Hug L.A."/>
            <person name="Sharon I."/>
            <person name="Castelle C.J."/>
            <person name="Probst A.J."/>
            <person name="Thomas B.C."/>
            <person name="Singh A."/>
            <person name="Wilkins M.J."/>
            <person name="Karaoz U."/>
            <person name="Brodie E.L."/>
            <person name="Williams K.H."/>
            <person name="Hubbard S.S."/>
            <person name="Banfield J.F."/>
        </authorList>
    </citation>
    <scope>NUCLEOTIDE SEQUENCE [LARGE SCALE GENOMIC DNA]</scope>
</reference>